<evidence type="ECO:0000313" key="1">
    <source>
        <dbReference type="EMBL" id="SVC52738.1"/>
    </source>
</evidence>
<evidence type="ECO:0008006" key="2">
    <source>
        <dbReference type="Google" id="ProtNLM"/>
    </source>
</evidence>
<dbReference type="SUPFAM" id="SSF51197">
    <property type="entry name" value="Clavaminate synthase-like"/>
    <property type="match status" value="1"/>
</dbReference>
<organism evidence="1">
    <name type="scientific">marine metagenome</name>
    <dbReference type="NCBI Taxonomy" id="408172"/>
    <lineage>
        <taxon>unclassified sequences</taxon>
        <taxon>metagenomes</taxon>
        <taxon>ecological metagenomes</taxon>
    </lineage>
</organism>
<dbReference type="PANTHER" id="PTHR20883:SF48">
    <property type="entry name" value="ECTOINE DIOXYGENASE"/>
    <property type="match status" value="1"/>
</dbReference>
<dbReference type="Gene3D" id="2.60.120.620">
    <property type="entry name" value="q2cbj1_9rhob like domain"/>
    <property type="match status" value="1"/>
</dbReference>
<sequence>PADRRADERRLADPIVERIIDQPQQLDVCRSIGLEDLRAHESVILLSKPAFGPPLYWHQDYMNWNSPAAATPWPTRIFLSYYMTDTNRENGCLRVIPGTHRRRIDLHDILPNAHEPEIQALDDFSHPAFLDRDDAIDVPMRAGDLVIGDARLIHGAWPNQTDQRRTLILAWHDVFRFPQPPSWWTDEIPEVVRSAESEASYEPTRRPGRHLA</sequence>
<proteinExistence type="predicted"/>
<dbReference type="PANTHER" id="PTHR20883">
    <property type="entry name" value="PHYTANOYL-COA DIOXYGENASE DOMAIN CONTAINING 1"/>
    <property type="match status" value="1"/>
</dbReference>
<accession>A0A382MWL1</accession>
<protein>
    <recommendedName>
        <fullName evidence="2">Phytanoyl-CoA dioxygenase family protein</fullName>
    </recommendedName>
</protein>
<feature type="non-terminal residue" evidence="1">
    <location>
        <position position="1"/>
    </location>
</feature>
<name>A0A382MWL1_9ZZZZ</name>
<reference evidence="1" key="1">
    <citation type="submission" date="2018-05" db="EMBL/GenBank/DDBJ databases">
        <authorList>
            <person name="Lanie J.A."/>
            <person name="Ng W.-L."/>
            <person name="Kazmierczak K.M."/>
            <person name="Andrzejewski T.M."/>
            <person name="Davidsen T.M."/>
            <person name="Wayne K.J."/>
            <person name="Tettelin H."/>
            <person name="Glass J.I."/>
            <person name="Rusch D."/>
            <person name="Podicherti R."/>
            <person name="Tsui H.-C.T."/>
            <person name="Winkler M.E."/>
        </authorList>
    </citation>
    <scope>NUCLEOTIDE SEQUENCE</scope>
</reference>
<dbReference type="Pfam" id="PF05721">
    <property type="entry name" value="PhyH"/>
    <property type="match status" value="1"/>
</dbReference>
<dbReference type="AlphaFoldDB" id="A0A382MWL1"/>
<dbReference type="GO" id="GO:0046872">
    <property type="term" value="F:metal ion binding"/>
    <property type="evidence" value="ECO:0007669"/>
    <property type="project" value="UniProtKB-ARBA"/>
</dbReference>
<dbReference type="EMBL" id="UINC01096115">
    <property type="protein sequence ID" value="SVC52738.1"/>
    <property type="molecule type" value="Genomic_DNA"/>
</dbReference>
<dbReference type="GO" id="GO:0016491">
    <property type="term" value="F:oxidoreductase activity"/>
    <property type="evidence" value="ECO:0007669"/>
    <property type="project" value="UniProtKB-ARBA"/>
</dbReference>
<dbReference type="InterPro" id="IPR008775">
    <property type="entry name" value="Phytyl_CoA_dOase-like"/>
</dbReference>
<gene>
    <name evidence="1" type="ORF">METZ01_LOCUS305592</name>
</gene>